<protein>
    <submittedName>
        <fullName evidence="3">HEPN-associated N-terminal domain-containing protein</fullName>
    </submittedName>
</protein>
<dbReference type="Pfam" id="PF18870">
    <property type="entry name" value="HEPN_RES_NTD1"/>
    <property type="match status" value="1"/>
</dbReference>
<keyword evidence="4" id="KW-1185">Reference proteome</keyword>
<feature type="domain" description="RES" evidence="1">
    <location>
        <begin position="203"/>
        <end position="363"/>
    </location>
</feature>
<accession>A0ABW2E4T4</accession>
<dbReference type="InterPro" id="IPR014914">
    <property type="entry name" value="RES_dom"/>
</dbReference>
<gene>
    <name evidence="3" type="ORF">ACFQMH_19200</name>
</gene>
<comment type="caution">
    <text evidence="3">The sequence shown here is derived from an EMBL/GenBank/DDBJ whole genome shotgun (WGS) entry which is preliminary data.</text>
</comment>
<dbReference type="Proteomes" id="UP001596409">
    <property type="component" value="Unassembled WGS sequence"/>
</dbReference>
<evidence type="ECO:0000259" key="1">
    <source>
        <dbReference type="Pfam" id="PF08808"/>
    </source>
</evidence>
<dbReference type="RefSeq" id="WP_189880482.1">
    <property type="nucleotide sequence ID" value="NZ_BMWA01000043.1"/>
</dbReference>
<dbReference type="InterPro" id="IPR041206">
    <property type="entry name" value="HEPN/RES_NTD1"/>
</dbReference>
<name>A0ABW2E4T4_9ACTN</name>
<evidence type="ECO:0000313" key="3">
    <source>
        <dbReference type="EMBL" id="MFC7013812.1"/>
    </source>
</evidence>
<organism evidence="3 4">
    <name type="scientific">Streptomyces viridiviolaceus</name>
    <dbReference type="NCBI Taxonomy" id="68282"/>
    <lineage>
        <taxon>Bacteria</taxon>
        <taxon>Bacillati</taxon>
        <taxon>Actinomycetota</taxon>
        <taxon>Actinomycetes</taxon>
        <taxon>Kitasatosporales</taxon>
        <taxon>Streptomycetaceae</taxon>
        <taxon>Streptomyces</taxon>
    </lineage>
</organism>
<evidence type="ECO:0000259" key="2">
    <source>
        <dbReference type="Pfam" id="PF18870"/>
    </source>
</evidence>
<reference evidence="4" key="1">
    <citation type="journal article" date="2019" name="Int. J. Syst. Evol. Microbiol.">
        <title>The Global Catalogue of Microorganisms (GCM) 10K type strain sequencing project: providing services to taxonomists for standard genome sequencing and annotation.</title>
        <authorList>
            <consortium name="The Broad Institute Genomics Platform"/>
            <consortium name="The Broad Institute Genome Sequencing Center for Infectious Disease"/>
            <person name="Wu L."/>
            <person name="Ma J."/>
        </authorList>
    </citation>
    <scope>NUCLEOTIDE SEQUENCE [LARGE SCALE GENOMIC DNA]</scope>
    <source>
        <strain evidence="4">JCM 4855</strain>
    </source>
</reference>
<evidence type="ECO:0000313" key="4">
    <source>
        <dbReference type="Proteomes" id="UP001596409"/>
    </source>
</evidence>
<dbReference type="Pfam" id="PF08808">
    <property type="entry name" value="RES"/>
    <property type="match status" value="1"/>
</dbReference>
<proteinExistence type="predicted"/>
<dbReference type="EMBL" id="JBHSYM010000039">
    <property type="protein sequence ID" value="MFC7013812.1"/>
    <property type="molecule type" value="Genomic_DNA"/>
</dbReference>
<feature type="domain" description="HEPN/RES N-terminal" evidence="2">
    <location>
        <begin position="41"/>
        <end position="164"/>
    </location>
</feature>
<sequence length="403" mass="44827">MGLYKRMIEQQDDQGWCFTDQYVCTGCVDDDVLEAVLSAAEDDDTVCSFCEQSPAAELDVLLGTFVAAVYNEYRSADDEGVSWDGREGGYQWTILDTWEVVENCGGSDVLVGEGLFDAVCDAIIDKPWVPVDFIAPRRDEALRDGWARFCEQVQYRTRYVFWLRELEEEYLGAGEVSAGRILDHVGDLVDRLGLVKELPAGTRLWRALTHDEPQVDWNARRLGTAPREHARQANRMSPAGIPMFYGAIDAETAVQETSLRSAESWATAAVFETSAPCTVVDFTGLPPVPSLYDLDRAADRRPLIFLRDFAAQLTAPARSTYEQIDYVPTQVVTEYLLHVFRPQTPVSGLLYTSSLTGKMAAVLDVPNERCVDQGTDAPGRGDSRLTLVLDSASRRTVPVRRDS</sequence>